<evidence type="ECO:0000256" key="11">
    <source>
        <dbReference type="SAM" id="Phobius"/>
    </source>
</evidence>
<evidence type="ECO:0000256" key="4">
    <source>
        <dbReference type="ARBA" id="ARBA00022614"/>
    </source>
</evidence>
<feature type="transmembrane region" description="Helical" evidence="11">
    <location>
        <begin position="922"/>
        <end position="948"/>
    </location>
</feature>
<dbReference type="FunFam" id="3.80.10.10:FF:000095">
    <property type="entry name" value="LRR receptor-like serine/threonine-protein kinase GSO1"/>
    <property type="match status" value="2"/>
</dbReference>
<dbReference type="PRINTS" id="PR00019">
    <property type="entry name" value="LEURICHRPT"/>
</dbReference>
<feature type="signal peptide" evidence="12">
    <location>
        <begin position="1"/>
        <end position="34"/>
    </location>
</feature>
<keyword evidence="3" id="KW-1003">Cell membrane</keyword>
<dbReference type="SMART" id="SM00369">
    <property type="entry name" value="LRR_TYP"/>
    <property type="match status" value="10"/>
</dbReference>
<dbReference type="Gene3D" id="3.80.10.10">
    <property type="entry name" value="Ribonuclease Inhibitor"/>
    <property type="match status" value="5"/>
</dbReference>
<evidence type="ECO:0000256" key="8">
    <source>
        <dbReference type="ARBA" id="ARBA00022989"/>
    </source>
</evidence>
<dbReference type="InterPro" id="IPR032675">
    <property type="entry name" value="LRR_dom_sf"/>
</dbReference>
<dbReference type="InterPro" id="IPR001611">
    <property type="entry name" value="Leu-rich_rpt"/>
</dbReference>
<dbReference type="PANTHER" id="PTHR48063">
    <property type="entry name" value="LRR RECEPTOR-LIKE KINASE"/>
    <property type="match status" value="1"/>
</dbReference>
<comment type="similarity">
    <text evidence="2">Belongs to the RLP family.</text>
</comment>
<dbReference type="FunFam" id="3.80.10.10:FF:000111">
    <property type="entry name" value="LRR receptor-like serine/threonine-protein kinase ERECTA"/>
    <property type="match status" value="1"/>
</dbReference>
<dbReference type="Proteomes" id="UP001419268">
    <property type="component" value="Unassembled WGS sequence"/>
</dbReference>
<dbReference type="InterPro" id="IPR013210">
    <property type="entry name" value="LRR_N_plant-typ"/>
</dbReference>
<keyword evidence="5 11" id="KW-0812">Transmembrane</keyword>
<dbReference type="SMART" id="SM00365">
    <property type="entry name" value="LRR_SD22"/>
    <property type="match status" value="6"/>
</dbReference>
<accession>A0AAP0NUE0</accession>
<dbReference type="GO" id="GO:0005886">
    <property type="term" value="C:plasma membrane"/>
    <property type="evidence" value="ECO:0007669"/>
    <property type="project" value="UniProtKB-SubCell"/>
</dbReference>
<evidence type="ECO:0000313" key="15">
    <source>
        <dbReference type="EMBL" id="KAK9118584.1"/>
    </source>
</evidence>
<evidence type="ECO:0008006" key="17">
    <source>
        <dbReference type="Google" id="ProtNLM"/>
    </source>
</evidence>
<keyword evidence="7" id="KW-0677">Repeat</keyword>
<dbReference type="FunFam" id="3.80.10.10:FF:000129">
    <property type="entry name" value="Leucine-rich repeat receptor-like kinase"/>
    <property type="match status" value="1"/>
</dbReference>
<dbReference type="Pfam" id="PF00560">
    <property type="entry name" value="LRR_1"/>
    <property type="match status" value="7"/>
</dbReference>
<evidence type="ECO:0000256" key="7">
    <source>
        <dbReference type="ARBA" id="ARBA00022737"/>
    </source>
</evidence>
<dbReference type="Pfam" id="PF23598">
    <property type="entry name" value="LRR_14"/>
    <property type="match status" value="1"/>
</dbReference>
<dbReference type="InterPro" id="IPR046956">
    <property type="entry name" value="RLP23-like"/>
</dbReference>
<evidence type="ECO:0000256" key="10">
    <source>
        <dbReference type="ARBA" id="ARBA00023180"/>
    </source>
</evidence>
<name>A0AAP0NUE0_9MAGN</name>
<feature type="chain" id="PRO_5043011677" description="Leucine-rich repeat-containing N-terminal plant-type domain-containing protein" evidence="12">
    <location>
        <begin position="35"/>
        <end position="980"/>
    </location>
</feature>
<feature type="domain" description="Disease resistance R13L4/SHOC-2-like LRR" evidence="14">
    <location>
        <begin position="121"/>
        <end position="319"/>
    </location>
</feature>
<protein>
    <recommendedName>
        <fullName evidence="17">Leucine-rich repeat-containing N-terminal plant-type domain-containing protein</fullName>
    </recommendedName>
</protein>
<reference evidence="15 16" key="1">
    <citation type="submission" date="2024-01" db="EMBL/GenBank/DDBJ databases">
        <title>Genome assemblies of Stephania.</title>
        <authorList>
            <person name="Yang L."/>
        </authorList>
    </citation>
    <scope>NUCLEOTIDE SEQUENCE [LARGE SCALE GENOMIC DNA]</scope>
    <source>
        <strain evidence="15">JXDWG</strain>
        <tissue evidence="15">Leaf</tissue>
    </source>
</reference>
<evidence type="ECO:0000256" key="5">
    <source>
        <dbReference type="ARBA" id="ARBA00022692"/>
    </source>
</evidence>
<evidence type="ECO:0000256" key="9">
    <source>
        <dbReference type="ARBA" id="ARBA00023136"/>
    </source>
</evidence>
<dbReference type="EMBL" id="JBBNAG010000007">
    <property type="protein sequence ID" value="KAK9118584.1"/>
    <property type="molecule type" value="Genomic_DNA"/>
</dbReference>
<keyword evidence="4" id="KW-0433">Leucine-rich repeat</keyword>
<keyword evidence="10" id="KW-0325">Glycoprotein</keyword>
<keyword evidence="9 11" id="KW-0472">Membrane</keyword>
<comment type="subcellular location">
    <subcellularLocation>
        <location evidence="1">Cell membrane</location>
        <topology evidence="1">Single-pass type I membrane protein</topology>
    </subcellularLocation>
</comment>
<dbReference type="InterPro" id="IPR003591">
    <property type="entry name" value="Leu-rich_rpt_typical-subtyp"/>
</dbReference>
<gene>
    <name evidence="15" type="ORF">Scep_016677</name>
</gene>
<evidence type="ECO:0000256" key="6">
    <source>
        <dbReference type="ARBA" id="ARBA00022729"/>
    </source>
</evidence>
<proteinExistence type="inferred from homology"/>
<dbReference type="AlphaFoldDB" id="A0AAP0NUE0"/>
<evidence type="ECO:0000256" key="2">
    <source>
        <dbReference type="ARBA" id="ARBA00009592"/>
    </source>
</evidence>
<dbReference type="PROSITE" id="PS51450">
    <property type="entry name" value="LRR"/>
    <property type="match status" value="1"/>
</dbReference>
<dbReference type="Pfam" id="PF08263">
    <property type="entry name" value="LRRNT_2"/>
    <property type="match status" value="1"/>
</dbReference>
<dbReference type="InterPro" id="IPR055414">
    <property type="entry name" value="LRR_R13L4/SHOC2-like"/>
</dbReference>
<dbReference type="SUPFAM" id="SSF52047">
    <property type="entry name" value="RNI-like"/>
    <property type="match status" value="2"/>
</dbReference>
<evidence type="ECO:0000256" key="12">
    <source>
        <dbReference type="SAM" id="SignalP"/>
    </source>
</evidence>
<dbReference type="Pfam" id="PF13855">
    <property type="entry name" value="LRR_8"/>
    <property type="match status" value="1"/>
</dbReference>
<dbReference type="SUPFAM" id="SSF52058">
    <property type="entry name" value="L domain-like"/>
    <property type="match status" value="1"/>
</dbReference>
<dbReference type="PANTHER" id="PTHR48063:SF90">
    <property type="entry name" value="OS11G0565920 PROTEIN"/>
    <property type="match status" value="1"/>
</dbReference>
<evidence type="ECO:0000256" key="3">
    <source>
        <dbReference type="ARBA" id="ARBA00022475"/>
    </source>
</evidence>
<keyword evidence="16" id="KW-1185">Reference proteome</keyword>
<comment type="caution">
    <text evidence="15">The sequence shown here is derived from an EMBL/GenBank/DDBJ whole genome shotgun (WGS) entry which is preliminary data.</text>
</comment>
<evidence type="ECO:0000313" key="16">
    <source>
        <dbReference type="Proteomes" id="UP001419268"/>
    </source>
</evidence>
<evidence type="ECO:0000256" key="1">
    <source>
        <dbReference type="ARBA" id="ARBA00004251"/>
    </source>
</evidence>
<keyword evidence="6 12" id="KW-0732">Signal</keyword>
<sequence>MGHKQPPPLFHDFLQHVLLLLFLSLILLFPHLQMHHFASCNTTSGEHVGCLDVEKEALVDLKQGFTDPYGRLSSWQGQDCCKWKGVECNNQTGHVIKLDLRNPENSYRFGTPDNFYMIGGEISPSLHQLKHLQYLDLSINDFDGKNIPKFIGSLRHLRYLDLSSSRFSGTIPPHLGNLSSLSYLNLGYNYGSPRLMVDSLHWLSGLPSLTYLNMDTVNLTITYDWLDHVNMLPNLQKLYLGGCELNNLPSSLSFVNFTSLLVLDLPGNNFYTSIPQWLADLPKLLTLDIEKSSIQGFISDALGTLSSLQYLDLSMNQIDGKIPRSLGNLCNLKELRLSSNNISGEISDFFDELSKCPNNSLESLLLDENQITGSLPVSLGSATKLRTFGVRKNRMNGTIAESMGKLSQLDQLDLSSNFFKDVVTESHFANLTKLTFLDLSSPSEKSLVLHVNSKWIPSFNDNLRGLKLSNCQVGPSFPSWIRTLRNVYSISLKNSGISDTLPDWFGELSGLSDLDISFNQITGRIPFEFRLNQSDSLSLPQFPSLSTLFVTRNKLSGSIPSNIGRLMPKLLVFDLSMNKINGSIPSSICELTQLKVLVLSDNELAGELPQWCWKYLQQLNYVDLGYNLLTGKLPSSLILLSSSQILKLSNNKFYGELPSSFENHTKLQSMDLGENGLSGIVPSWIGSGFPLLKVLGLHSNRFTGEIPSQLCSLSRLQVLDLGQNELQGSIPRCFGNFNAMAMVQRDIDTIGLSWIGVYSSYSLVVSVTLSKGRELNFTNNLRLLKSVDLSYNDLSGDIPQELTKLVGLNILNLSMNHLEGTIPEKIGNLEKLEALDLSQNQLTGPIPQSITSLSFLNHLNLSYNDLKGRIPSGNQLNSLYNPSIYEANPELCGPPLANKCEGNETTERELTSPRNKDEDDKVWIASFFASMGVGFVIGFWGLFGILVVKKSWRHSYFQFIEGIIDRVYVFFAIKITQMQG</sequence>
<feature type="domain" description="Leucine-rich repeat-containing N-terminal plant-type" evidence="13">
    <location>
        <begin position="53"/>
        <end position="89"/>
    </location>
</feature>
<organism evidence="15 16">
    <name type="scientific">Stephania cephalantha</name>
    <dbReference type="NCBI Taxonomy" id="152367"/>
    <lineage>
        <taxon>Eukaryota</taxon>
        <taxon>Viridiplantae</taxon>
        <taxon>Streptophyta</taxon>
        <taxon>Embryophyta</taxon>
        <taxon>Tracheophyta</taxon>
        <taxon>Spermatophyta</taxon>
        <taxon>Magnoliopsida</taxon>
        <taxon>Ranunculales</taxon>
        <taxon>Menispermaceae</taxon>
        <taxon>Menispermoideae</taxon>
        <taxon>Cissampelideae</taxon>
        <taxon>Stephania</taxon>
    </lineage>
</organism>
<keyword evidence="8 11" id="KW-1133">Transmembrane helix</keyword>
<evidence type="ECO:0000259" key="14">
    <source>
        <dbReference type="Pfam" id="PF23598"/>
    </source>
</evidence>
<evidence type="ECO:0000259" key="13">
    <source>
        <dbReference type="Pfam" id="PF08263"/>
    </source>
</evidence>